<evidence type="ECO:0000313" key="5">
    <source>
        <dbReference type="Proteomes" id="UP001501447"/>
    </source>
</evidence>
<dbReference type="Pfam" id="PF21274">
    <property type="entry name" value="Rng_hyd_C"/>
    <property type="match status" value="1"/>
</dbReference>
<dbReference type="InterPro" id="IPR002938">
    <property type="entry name" value="FAD-bd"/>
</dbReference>
<keyword evidence="5" id="KW-1185">Reference proteome</keyword>
<keyword evidence="2" id="KW-0274">FAD</keyword>
<evidence type="ECO:0000256" key="2">
    <source>
        <dbReference type="ARBA" id="ARBA00022827"/>
    </source>
</evidence>
<proteinExistence type="predicted"/>
<accession>A0ABN3PZL4</accession>
<organism evidence="4 5">
    <name type="scientific">Streptomyces axinellae</name>
    <dbReference type="NCBI Taxonomy" id="552788"/>
    <lineage>
        <taxon>Bacteria</taxon>
        <taxon>Bacillati</taxon>
        <taxon>Actinomycetota</taxon>
        <taxon>Actinomycetes</taxon>
        <taxon>Kitasatosporales</taxon>
        <taxon>Streptomycetaceae</taxon>
        <taxon>Streptomyces</taxon>
    </lineage>
</organism>
<dbReference type="Pfam" id="PF01494">
    <property type="entry name" value="FAD_binding_3"/>
    <property type="match status" value="1"/>
</dbReference>
<keyword evidence="1" id="KW-0285">Flavoprotein</keyword>
<dbReference type="PANTHER" id="PTHR43004:SF21">
    <property type="entry name" value="FAD-BINDING DOMAIN-CONTAINING PROTEIN-RELATED"/>
    <property type="match status" value="1"/>
</dbReference>
<protein>
    <submittedName>
        <fullName evidence="4">FAD-dependent oxidoreductase</fullName>
    </submittedName>
</protein>
<dbReference type="Proteomes" id="UP001501447">
    <property type="component" value="Unassembled WGS sequence"/>
</dbReference>
<dbReference type="EMBL" id="BAAARJ010000006">
    <property type="protein sequence ID" value="GAA2608991.1"/>
    <property type="molecule type" value="Genomic_DNA"/>
</dbReference>
<dbReference type="InterPro" id="IPR036188">
    <property type="entry name" value="FAD/NAD-bd_sf"/>
</dbReference>
<reference evidence="4 5" key="1">
    <citation type="journal article" date="2019" name="Int. J. Syst. Evol. Microbiol.">
        <title>The Global Catalogue of Microorganisms (GCM) 10K type strain sequencing project: providing services to taxonomists for standard genome sequencing and annotation.</title>
        <authorList>
            <consortium name="The Broad Institute Genomics Platform"/>
            <consortium name="The Broad Institute Genome Sequencing Center for Infectious Disease"/>
            <person name="Wu L."/>
            <person name="Ma J."/>
        </authorList>
    </citation>
    <scope>NUCLEOTIDE SEQUENCE [LARGE SCALE GENOMIC DNA]</scope>
    <source>
        <strain evidence="4 5">JCM 16373</strain>
    </source>
</reference>
<dbReference type="PANTHER" id="PTHR43004">
    <property type="entry name" value="TRK SYSTEM POTASSIUM UPTAKE PROTEIN"/>
    <property type="match status" value="1"/>
</dbReference>
<name>A0ABN3PZL4_9ACTN</name>
<dbReference type="SUPFAM" id="SSF51905">
    <property type="entry name" value="FAD/NAD(P)-binding domain"/>
    <property type="match status" value="1"/>
</dbReference>
<dbReference type="Gene3D" id="3.40.30.120">
    <property type="match status" value="1"/>
</dbReference>
<comment type="caution">
    <text evidence="4">The sequence shown here is derived from an EMBL/GenBank/DDBJ whole genome shotgun (WGS) entry which is preliminary data.</text>
</comment>
<evidence type="ECO:0000256" key="1">
    <source>
        <dbReference type="ARBA" id="ARBA00022630"/>
    </source>
</evidence>
<evidence type="ECO:0000313" key="4">
    <source>
        <dbReference type="EMBL" id="GAA2608991.1"/>
    </source>
</evidence>
<dbReference type="InterPro" id="IPR050641">
    <property type="entry name" value="RIFMO-like"/>
</dbReference>
<evidence type="ECO:0000259" key="3">
    <source>
        <dbReference type="Pfam" id="PF01494"/>
    </source>
</evidence>
<dbReference type="RefSeq" id="WP_344564860.1">
    <property type="nucleotide sequence ID" value="NZ_BAAARJ010000006.1"/>
</dbReference>
<dbReference type="PRINTS" id="PR00420">
    <property type="entry name" value="RNGMNOXGNASE"/>
</dbReference>
<gene>
    <name evidence="4" type="ORF">GCM10009863_23050</name>
</gene>
<dbReference type="Gene3D" id="3.30.9.10">
    <property type="entry name" value="D-Amino Acid Oxidase, subunit A, domain 2"/>
    <property type="match status" value="1"/>
</dbReference>
<feature type="domain" description="FAD-binding" evidence="3">
    <location>
        <begin position="14"/>
        <end position="362"/>
    </location>
</feature>
<dbReference type="NCBIfam" id="NF004780">
    <property type="entry name" value="PRK06126.1"/>
    <property type="match status" value="1"/>
</dbReference>
<sequence length="547" mass="60075">MGKRHTPAEQPGEHDVLIVGAGPVGSTLALELAHHGVTSLLVERHDAPSLHPKMDFVNGRSMELFRRLGVAEEIRARGVPSRHSFNFQWFRSFAEPPVDEWTHPCVDDVFASIAEHNDGTSPLEPYQRLPGNILEELLRRRAGEEALVELRTGTSFRELTQLPDGTVSATLTDMATGDEYAVRARYVVGCDGANSAVRRSTAITVPTIGPETDHCDVYFRSTDPRLRPHGRYFLGISAAGATLVSRDEKDTWTAFFPVLGDTDFERDPIGVLSRRLGTDITVEEVLKVTRWRGRMRVAERYREGRVFLAGDAAHEFYPMGGHGANTGLGDAVDLGWKLAGVLHGWGGPGLLESYEAERRPVALFNREMCFNLLEVWQRFPQLAAAGTPPSHLAGYLAQERYQIENTGIHFGYRYSSSPLVFGEDAGGEVPPNWKWTGITASTWPGGRVPSVRLPDGAPLLDRLSDGFTLVDFSGKDLGRAVTAAAGKRGMPLEVLAVDDPHARGVWERDLVLVRPDQHVAWRGEAPPADWGEVLDLVTGNRPEGSGS</sequence>
<dbReference type="Gene3D" id="3.50.50.60">
    <property type="entry name" value="FAD/NAD(P)-binding domain"/>
    <property type="match status" value="1"/>
</dbReference>